<name>A0A1H3R7L8_9ACTN</name>
<keyword evidence="1" id="KW-1133">Transmembrane helix</keyword>
<reference evidence="3" key="1">
    <citation type="submission" date="2016-10" db="EMBL/GenBank/DDBJ databases">
        <authorList>
            <person name="Varghese N."/>
            <person name="Submissions S."/>
        </authorList>
    </citation>
    <scope>NUCLEOTIDE SEQUENCE [LARGE SCALE GENOMIC DNA]</scope>
    <source>
        <strain evidence="3">DSM 45245</strain>
    </source>
</reference>
<keyword evidence="1" id="KW-0472">Membrane</keyword>
<organism evidence="2 3">
    <name type="scientific">Micromonospora pattaloongensis</name>
    <dbReference type="NCBI Taxonomy" id="405436"/>
    <lineage>
        <taxon>Bacteria</taxon>
        <taxon>Bacillati</taxon>
        <taxon>Actinomycetota</taxon>
        <taxon>Actinomycetes</taxon>
        <taxon>Micromonosporales</taxon>
        <taxon>Micromonosporaceae</taxon>
        <taxon>Micromonospora</taxon>
    </lineage>
</organism>
<protein>
    <submittedName>
        <fullName evidence="2">Uncharacterized protein</fullName>
    </submittedName>
</protein>
<accession>A0A1H3R7L8</accession>
<dbReference type="Proteomes" id="UP000242415">
    <property type="component" value="Unassembled WGS sequence"/>
</dbReference>
<evidence type="ECO:0000256" key="1">
    <source>
        <dbReference type="SAM" id="Phobius"/>
    </source>
</evidence>
<feature type="transmembrane region" description="Helical" evidence="1">
    <location>
        <begin position="45"/>
        <end position="64"/>
    </location>
</feature>
<evidence type="ECO:0000313" key="2">
    <source>
        <dbReference type="EMBL" id="SDZ21228.1"/>
    </source>
</evidence>
<evidence type="ECO:0000313" key="3">
    <source>
        <dbReference type="Proteomes" id="UP000242415"/>
    </source>
</evidence>
<feature type="transmembrane region" description="Helical" evidence="1">
    <location>
        <begin position="125"/>
        <end position="145"/>
    </location>
</feature>
<feature type="transmembrane region" description="Helical" evidence="1">
    <location>
        <begin position="92"/>
        <end position="113"/>
    </location>
</feature>
<keyword evidence="1" id="KW-0812">Transmembrane</keyword>
<proteinExistence type="predicted"/>
<dbReference type="AlphaFoldDB" id="A0A1H3R7L8"/>
<keyword evidence="3" id="KW-1185">Reference proteome</keyword>
<dbReference type="EMBL" id="FNPH01000007">
    <property type="protein sequence ID" value="SDZ21228.1"/>
    <property type="molecule type" value="Genomic_DNA"/>
</dbReference>
<gene>
    <name evidence="2" type="ORF">SAMN05444365_10790</name>
</gene>
<sequence>MLWNVAHGTSWNDNGVVILAVCLRMLTVALALASVQAWGKRIPSWIVLAGLWGAAAVQLVYPVAETVVKGLILTGAMHPLDKGISNMSPEGWFNFGAMWAIWGVPGVLFLLAALSYRARTPVRAWWILLGVIGGTALLGGLGILIG</sequence>
<feature type="transmembrane region" description="Helical" evidence="1">
    <location>
        <begin position="15"/>
        <end position="33"/>
    </location>
</feature>